<evidence type="ECO:0000313" key="8">
    <source>
        <dbReference type="Proteomes" id="UP000198282"/>
    </source>
</evidence>
<evidence type="ECO:0000313" key="7">
    <source>
        <dbReference type="EMBL" id="SNT44970.1"/>
    </source>
</evidence>
<dbReference type="PANTHER" id="PTHR43229:SF2">
    <property type="entry name" value="NODULATION PROTEIN J"/>
    <property type="match status" value="1"/>
</dbReference>
<feature type="transmembrane region" description="Helical" evidence="5">
    <location>
        <begin position="272"/>
        <end position="297"/>
    </location>
</feature>
<dbReference type="AlphaFoldDB" id="A0A239MR62"/>
<name>A0A239MR62_9ACTN</name>
<accession>A0A239MR62</accession>
<evidence type="ECO:0000256" key="2">
    <source>
        <dbReference type="ARBA" id="ARBA00022692"/>
    </source>
</evidence>
<evidence type="ECO:0000256" key="5">
    <source>
        <dbReference type="SAM" id="Phobius"/>
    </source>
</evidence>
<keyword evidence="4 5" id="KW-0472">Membrane</keyword>
<feature type="transmembrane region" description="Helical" evidence="5">
    <location>
        <begin position="58"/>
        <end position="80"/>
    </location>
</feature>
<keyword evidence="3 5" id="KW-1133">Transmembrane helix</keyword>
<dbReference type="PANTHER" id="PTHR43229">
    <property type="entry name" value="NODULATION PROTEIN J"/>
    <property type="match status" value="1"/>
</dbReference>
<sequence length="304" mass="31951">MRRAGSVGESGAIREERTAAVAADTADTANTAQEKWGAIMRTDVLHAVRLARLDLTLVFRNTTVLFTVLLLPLLMAWLFTQVQGGAEISGVPSTLYVLTGVPGLMLGFAVFTNLVNTFTARREELVLKRLRGGQPSSVAVLGGSALGALALFLGQVALLVIWINRSDGVLPANVPLLVLAAVLGVVLFGLFAAAFSGITPNAELAQVTVLPVILLMMVGAPVAFSVDMLPGPLGTVATLLPVTPVVTIMRTAFLGQDHFSGSGEALGMAGQWVAALPSLGILLAWIAVAALLARWLFRWEPRHG</sequence>
<feature type="transmembrane region" description="Helical" evidence="5">
    <location>
        <begin position="95"/>
        <end position="118"/>
    </location>
</feature>
<dbReference type="Proteomes" id="UP000198282">
    <property type="component" value="Unassembled WGS sequence"/>
</dbReference>
<evidence type="ECO:0000256" key="4">
    <source>
        <dbReference type="ARBA" id="ARBA00023136"/>
    </source>
</evidence>
<evidence type="ECO:0000259" key="6">
    <source>
        <dbReference type="Pfam" id="PF12698"/>
    </source>
</evidence>
<keyword evidence="2 5" id="KW-0812">Transmembrane</keyword>
<gene>
    <name evidence="7" type="ORF">SAMN05216276_104443</name>
</gene>
<dbReference type="Pfam" id="PF12698">
    <property type="entry name" value="ABC2_membrane_3"/>
    <property type="match status" value="1"/>
</dbReference>
<proteinExistence type="predicted"/>
<evidence type="ECO:0000256" key="3">
    <source>
        <dbReference type="ARBA" id="ARBA00022989"/>
    </source>
</evidence>
<feature type="transmembrane region" description="Helical" evidence="5">
    <location>
        <begin position="138"/>
        <end position="163"/>
    </location>
</feature>
<evidence type="ECO:0000256" key="1">
    <source>
        <dbReference type="ARBA" id="ARBA00004141"/>
    </source>
</evidence>
<dbReference type="EMBL" id="FZOD01000044">
    <property type="protein sequence ID" value="SNT44970.1"/>
    <property type="molecule type" value="Genomic_DNA"/>
</dbReference>
<dbReference type="InterPro" id="IPR051784">
    <property type="entry name" value="Nod_factor_ABC_transporter"/>
</dbReference>
<dbReference type="GO" id="GO:0016020">
    <property type="term" value="C:membrane"/>
    <property type="evidence" value="ECO:0007669"/>
    <property type="project" value="UniProtKB-SubCell"/>
</dbReference>
<feature type="domain" description="ABC-2 type transporter transmembrane" evidence="6">
    <location>
        <begin position="108"/>
        <end position="293"/>
    </location>
</feature>
<feature type="transmembrane region" description="Helical" evidence="5">
    <location>
        <begin position="207"/>
        <end position="226"/>
    </location>
</feature>
<protein>
    <submittedName>
        <fullName evidence="7">ABC-2 type transport system permease protein</fullName>
    </submittedName>
</protein>
<keyword evidence="8" id="KW-1185">Reference proteome</keyword>
<organism evidence="7 8">
    <name type="scientific">Streptosporangium subroseum</name>
    <dbReference type="NCBI Taxonomy" id="106412"/>
    <lineage>
        <taxon>Bacteria</taxon>
        <taxon>Bacillati</taxon>
        <taxon>Actinomycetota</taxon>
        <taxon>Actinomycetes</taxon>
        <taxon>Streptosporangiales</taxon>
        <taxon>Streptosporangiaceae</taxon>
        <taxon>Streptosporangium</taxon>
    </lineage>
</organism>
<reference evidence="7 8" key="1">
    <citation type="submission" date="2017-06" db="EMBL/GenBank/DDBJ databases">
        <authorList>
            <person name="Kim H.J."/>
            <person name="Triplett B.A."/>
        </authorList>
    </citation>
    <scope>NUCLEOTIDE SEQUENCE [LARGE SCALE GENOMIC DNA]</scope>
    <source>
        <strain evidence="7 8">CGMCC 4.2132</strain>
    </source>
</reference>
<dbReference type="InterPro" id="IPR013525">
    <property type="entry name" value="ABC2_TM"/>
</dbReference>
<dbReference type="GO" id="GO:0140359">
    <property type="term" value="F:ABC-type transporter activity"/>
    <property type="evidence" value="ECO:0007669"/>
    <property type="project" value="InterPro"/>
</dbReference>
<comment type="subcellular location">
    <subcellularLocation>
        <location evidence="1">Membrane</location>
        <topology evidence="1">Multi-pass membrane protein</topology>
    </subcellularLocation>
</comment>
<feature type="transmembrane region" description="Helical" evidence="5">
    <location>
        <begin position="175"/>
        <end position="195"/>
    </location>
</feature>
<dbReference type="OrthoDB" id="3399482at2"/>